<evidence type="ECO:0000313" key="2">
    <source>
        <dbReference type="Proteomes" id="UP000085678"/>
    </source>
</evidence>
<gene>
    <name evidence="4" type="primary">LOC106181400</name>
    <name evidence="3" type="synonym">LOC106153150</name>
</gene>
<dbReference type="Pfam" id="PF15074">
    <property type="entry name" value="CFAP90"/>
    <property type="match status" value="1"/>
</dbReference>
<reference evidence="3 4" key="1">
    <citation type="submission" date="2025-04" db="UniProtKB">
        <authorList>
            <consortium name="RefSeq"/>
        </authorList>
    </citation>
    <scope>IDENTIFICATION</scope>
    <source>
        <tissue evidence="3 4">Gonads</tissue>
    </source>
</reference>
<dbReference type="RefSeq" id="XP_013382418.1">
    <property type="nucleotide sequence ID" value="XM_013526964.1"/>
</dbReference>
<dbReference type="KEGG" id="lak:106153150"/>
<dbReference type="AlphaFoldDB" id="A0A1S3KFI7"/>
<dbReference type="KEGG" id="lak:106181400"/>
<feature type="region of interest" description="Disordered" evidence="1">
    <location>
        <begin position="84"/>
        <end position="118"/>
    </location>
</feature>
<keyword evidence="2" id="KW-1185">Reference proteome</keyword>
<proteinExistence type="predicted"/>
<dbReference type="OMA" id="RKNGIAC"/>
<dbReference type="InterPro" id="IPR027901">
    <property type="entry name" value="CFAP90"/>
</dbReference>
<protein>
    <submittedName>
        <fullName evidence="3 4">Uncharacterized protein C5orf49 homolog</fullName>
    </submittedName>
</protein>
<evidence type="ECO:0000313" key="3">
    <source>
        <dbReference type="RefSeq" id="XP_013382418.1"/>
    </source>
</evidence>
<evidence type="ECO:0000256" key="1">
    <source>
        <dbReference type="SAM" id="MobiDB-lite"/>
    </source>
</evidence>
<name>A0A1S3KFI7_LINAN</name>
<dbReference type="Proteomes" id="UP000085678">
    <property type="component" value="Unplaced"/>
</dbReference>
<accession>A0A1S3KFI7</accession>
<dbReference type="OrthoDB" id="10057935at2759"/>
<feature type="compositionally biased region" description="Basic and acidic residues" evidence="1">
    <location>
        <begin position="107"/>
        <end position="118"/>
    </location>
</feature>
<organism evidence="2 4">
    <name type="scientific">Lingula anatina</name>
    <name type="common">Brachiopod</name>
    <name type="synonym">Lingula unguis</name>
    <dbReference type="NCBI Taxonomy" id="7574"/>
    <lineage>
        <taxon>Eukaryota</taxon>
        <taxon>Metazoa</taxon>
        <taxon>Spiralia</taxon>
        <taxon>Lophotrochozoa</taxon>
        <taxon>Brachiopoda</taxon>
        <taxon>Linguliformea</taxon>
        <taxon>Lingulata</taxon>
        <taxon>Lingulida</taxon>
        <taxon>Linguloidea</taxon>
        <taxon>Lingulidae</taxon>
        <taxon>Lingula</taxon>
    </lineage>
</organism>
<dbReference type="PANTHER" id="PTHR34444:SF1">
    <property type="entry name" value="CILIA- AND FLAGELLA-ASSOCIATED PROTEIN 90"/>
    <property type="match status" value="1"/>
</dbReference>
<evidence type="ECO:0000313" key="4">
    <source>
        <dbReference type="RefSeq" id="XP_013421224.1"/>
    </source>
</evidence>
<sequence>MYEEEKDDKIIRVSTDTDEFVMRGRPCELSAFAFVPTERNVPKERTYFNSERQERYSSSTYDRLFRKPELYNMYLHKDDREHAKSRGLTVNNEEKVKVVPTLSSSDYGHRLDNEYDPPDRKHVRIGHVQSEFYRRNDINIKDAKY</sequence>
<dbReference type="RefSeq" id="XP_013421224.1">
    <property type="nucleotide sequence ID" value="XM_013565770.1"/>
</dbReference>
<dbReference type="GeneID" id="106153150"/>
<dbReference type="GeneID" id="106181400"/>
<dbReference type="PANTHER" id="PTHR34444">
    <property type="entry name" value="LOC361192"/>
    <property type="match status" value="1"/>
</dbReference>
<dbReference type="STRING" id="7574.A0A1S3KFI7"/>